<dbReference type="Pfam" id="PF02469">
    <property type="entry name" value="Fasciclin"/>
    <property type="match status" value="1"/>
</dbReference>
<dbReference type="EMBL" id="JAAAUY010000115">
    <property type="protein sequence ID" value="KAF9335102.1"/>
    <property type="molecule type" value="Genomic_DNA"/>
</dbReference>
<feature type="compositionally biased region" description="Pro residues" evidence="1">
    <location>
        <begin position="403"/>
        <end position="419"/>
    </location>
</feature>
<evidence type="ECO:0000256" key="1">
    <source>
        <dbReference type="SAM" id="MobiDB-lite"/>
    </source>
</evidence>
<dbReference type="InterPro" id="IPR036378">
    <property type="entry name" value="FAS1_dom_sf"/>
</dbReference>
<dbReference type="GO" id="GO:0005615">
    <property type="term" value="C:extracellular space"/>
    <property type="evidence" value="ECO:0007669"/>
    <property type="project" value="TreeGrafter"/>
</dbReference>
<feature type="chain" id="PRO_5040279642" description="FAS1 domain-containing protein" evidence="2">
    <location>
        <begin position="37"/>
        <end position="603"/>
    </location>
</feature>
<dbReference type="Proteomes" id="UP000696485">
    <property type="component" value="Unassembled WGS sequence"/>
</dbReference>
<dbReference type="PANTHER" id="PTHR10900">
    <property type="entry name" value="PERIOSTIN-RELATED"/>
    <property type="match status" value="1"/>
</dbReference>
<evidence type="ECO:0000313" key="5">
    <source>
        <dbReference type="Proteomes" id="UP000696485"/>
    </source>
</evidence>
<organism evidence="4 5">
    <name type="scientific">Podila minutissima</name>
    <dbReference type="NCBI Taxonomy" id="64525"/>
    <lineage>
        <taxon>Eukaryota</taxon>
        <taxon>Fungi</taxon>
        <taxon>Fungi incertae sedis</taxon>
        <taxon>Mucoromycota</taxon>
        <taxon>Mortierellomycotina</taxon>
        <taxon>Mortierellomycetes</taxon>
        <taxon>Mortierellales</taxon>
        <taxon>Mortierellaceae</taxon>
        <taxon>Podila</taxon>
    </lineage>
</organism>
<dbReference type="SMART" id="SM00554">
    <property type="entry name" value="FAS1"/>
    <property type="match status" value="2"/>
</dbReference>
<evidence type="ECO:0000313" key="4">
    <source>
        <dbReference type="EMBL" id="KAF9335102.1"/>
    </source>
</evidence>
<feature type="compositionally biased region" description="Basic residues" evidence="1">
    <location>
        <begin position="434"/>
        <end position="452"/>
    </location>
</feature>
<feature type="region of interest" description="Disordered" evidence="1">
    <location>
        <begin position="562"/>
        <end position="603"/>
    </location>
</feature>
<dbReference type="Gene3D" id="2.30.180.10">
    <property type="entry name" value="FAS1 domain"/>
    <property type="match status" value="2"/>
</dbReference>
<gene>
    <name evidence="4" type="ORF">BG006_000841</name>
</gene>
<dbReference type="PANTHER" id="PTHR10900:SF77">
    <property type="entry name" value="FI19380P1"/>
    <property type="match status" value="1"/>
</dbReference>
<accession>A0A9P5SSI8</accession>
<dbReference type="SUPFAM" id="SSF82153">
    <property type="entry name" value="FAS1 domain"/>
    <property type="match status" value="2"/>
</dbReference>
<feature type="domain" description="FAS1" evidence="3">
    <location>
        <begin position="57"/>
        <end position="225"/>
    </location>
</feature>
<evidence type="ECO:0000256" key="2">
    <source>
        <dbReference type="SAM" id="SignalP"/>
    </source>
</evidence>
<dbReference type="PROSITE" id="PS50213">
    <property type="entry name" value="FAS1"/>
    <property type="match status" value="1"/>
</dbReference>
<dbReference type="AlphaFoldDB" id="A0A9P5SSI8"/>
<feature type="region of interest" description="Disordered" evidence="1">
    <location>
        <begin position="395"/>
        <end position="452"/>
    </location>
</feature>
<proteinExistence type="predicted"/>
<keyword evidence="5" id="KW-1185">Reference proteome</keyword>
<sequence>MCTRSRDHPSRWLKASLSMCMAVALITSSSLAPVRASPMPQTIFNNRHHQSTLHIQSATILDVLGERPEFSKLLKLIQKDQELTNLLADAGTQPTLFAPTNDAFDSVSDIDYPTRDVLMYHISSQAYNSSRLHGEALIKSMYDSPGLNNSPQFLRISLEKPSIPSTSVRNSLWGVEPEIWIPEFELVGEVIDAKGAGLYINRAKVVQPDLVAQSGGIVHGVNRIIRPPGETILDEVMRQRIHFTFLTKAWAETGVDVHVRDGKSLTLFAPSDNAWKGMDSVYTESAAIALPKRLVKWLFSNKGRDHLKIFTMYQIGNRAVYTHDIFNKTLDDGTPAKKYREISLQTLLNSPEYQLKIQGKARRSFLDEEEGQLPSLKPKGLTDLIGWKDLVHMNGNPIQLPTQPLPSPTDEVPPPIPEPGHPDHPNLPDQPGHYPHKNPNHPHHCRKHHKHRNYHKYHNHRLHEPHNSGNDDRKAPKHAIRRDEIFVNGKARVVHGHENWIAGNGVIHVTDKVLMPPRRKGCHMMSTLECSVWETLWDLASADLGDAMEDVTEFINDLTLFDDETEQENSDDQDNFMWDGEPRPLDAEDIYNDEEAEEQGQRS</sequence>
<dbReference type="InterPro" id="IPR000782">
    <property type="entry name" value="FAS1_domain"/>
</dbReference>
<reference evidence="4" key="1">
    <citation type="journal article" date="2020" name="Fungal Divers.">
        <title>Resolving the Mortierellaceae phylogeny through synthesis of multi-gene phylogenetics and phylogenomics.</title>
        <authorList>
            <person name="Vandepol N."/>
            <person name="Liber J."/>
            <person name="Desiro A."/>
            <person name="Na H."/>
            <person name="Kennedy M."/>
            <person name="Barry K."/>
            <person name="Grigoriev I.V."/>
            <person name="Miller A.N."/>
            <person name="O'Donnell K."/>
            <person name="Stajich J.E."/>
            <person name="Bonito G."/>
        </authorList>
    </citation>
    <scope>NUCLEOTIDE SEQUENCE</scope>
    <source>
        <strain evidence="4">NVP1</strain>
    </source>
</reference>
<comment type="caution">
    <text evidence="4">The sequence shown here is derived from an EMBL/GenBank/DDBJ whole genome shotgun (WGS) entry which is preliminary data.</text>
</comment>
<feature type="compositionally biased region" description="Acidic residues" evidence="1">
    <location>
        <begin position="562"/>
        <end position="574"/>
    </location>
</feature>
<keyword evidence="2" id="KW-0732">Signal</keyword>
<name>A0A9P5SSI8_9FUNG</name>
<feature type="signal peptide" evidence="2">
    <location>
        <begin position="1"/>
        <end position="36"/>
    </location>
</feature>
<protein>
    <recommendedName>
        <fullName evidence="3">FAS1 domain-containing protein</fullName>
    </recommendedName>
</protein>
<evidence type="ECO:0000259" key="3">
    <source>
        <dbReference type="PROSITE" id="PS50213"/>
    </source>
</evidence>
<feature type="compositionally biased region" description="Acidic residues" evidence="1">
    <location>
        <begin position="587"/>
        <end position="603"/>
    </location>
</feature>
<dbReference type="InterPro" id="IPR050904">
    <property type="entry name" value="Adhesion/Biosynth-related"/>
</dbReference>